<feature type="domain" description="EamA" evidence="7">
    <location>
        <begin position="1"/>
        <end position="128"/>
    </location>
</feature>
<evidence type="ECO:0000313" key="8">
    <source>
        <dbReference type="EMBL" id="SLN35957.1"/>
    </source>
</evidence>
<dbReference type="InterPro" id="IPR000620">
    <property type="entry name" value="EamA_dom"/>
</dbReference>
<evidence type="ECO:0000313" key="9">
    <source>
        <dbReference type="Proteomes" id="UP000193061"/>
    </source>
</evidence>
<keyword evidence="9" id="KW-1185">Reference proteome</keyword>
<evidence type="ECO:0000256" key="3">
    <source>
        <dbReference type="ARBA" id="ARBA00022692"/>
    </source>
</evidence>
<dbReference type="Proteomes" id="UP000193061">
    <property type="component" value="Unassembled WGS sequence"/>
</dbReference>
<feature type="transmembrane region" description="Helical" evidence="6">
    <location>
        <begin position="112"/>
        <end position="129"/>
    </location>
</feature>
<protein>
    <submittedName>
        <fullName evidence="8">Riboflavin transporter</fullName>
    </submittedName>
</protein>
<evidence type="ECO:0000256" key="2">
    <source>
        <dbReference type="ARBA" id="ARBA00009853"/>
    </source>
</evidence>
<feature type="transmembrane region" description="Helical" evidence="6">
    <location>
        <begin position="168"/>
        <end position="187"/>
    </location>
</feature>
<evidence type="ECO:0000256" key="6">
    <source>
        <dbReference type="SAM" id="Phobius"/>
    </source>
</evidence>
<evidence type="ECO:0000256" key="1">
    <source>
        <dbReference type="ARBA" id="ARBA00004141"/>
    </source>
</evidence>
<evidence type="ECO:0000256" key="5">
    <source>
        <dbReference type="ARBA" id="ARBA00023136"/>
    </source>
</evidence>
<dbReference type="PANTHER" id="PTHR22911:SF6">
    <property type="entry name" value="SOLUTE CARRIER FAMILY 35 MEMBER G1"/>
    <property type="match status" value="1"/>
</dbReference>
<dbReference type="AlphaFoldDB" id="A0A1X6YZS9"/>
<dbReference type="SUPFAM" id="SSF103481">
    <property type="entry name" value="Multidrug resistance efflux transporter EmrE"/>
    <property type="match status" value="2"/>
</dbReference>
<evidence type="ECO:0000259" key="7">
    <source>
        <dbReference type="Pfam" id="PF00892"/>
    </source>
</evidence>
<keyword evidence="5 6" id="KW-0472">Membrane</keyword>
<comment type="subcellular location">
    <subcellularLocation>
        <location evidence="1">Membrane</location>
        <topology evidence="1">Multi-pass membrane protein</topology>
    </subcellularLocation>
</comment>
<keyword evidence="3 6" id="KW-0812">Transmembrane</keyword>
<gene>
    <name evidence="8" type="primary">ribN_6</name>
    <name evidence="8" type="ORF">ROA7450_01696</name>
</gene>
<feature type="transmembrane region" description="Helical" evidence="6">
    <location>
        <begin position="29"/>
        <end position="49"/>
    </location>
</feature>
<feature type="domain" description="EamA" evidence="7">
    <location>
        <begin position="138"/>
        <end position="269"/>
    </location>
</feature>
<feature type="transmembrane region" description="Helical" evidence="6">
    <location>
        <begin position="199"/>
        <end position="216"/>
    </location>
</feature>
<accession>A0A1X6YZS9</accession>
<sequence>MLGAVFAFSLMAIAGRAVSFELDTFEIMMYRSIIGLIAVLCISSLSGTLREITTRNLRLQVVRNISHFAAQNLWFFALPLIPLAQLFALEFTSPIWVLMLSPLLLSERLTIIRVVAAVTGFIGVVIVTQPGSANALNIGTIAAAVAAIGFACSIIFTKMLTRHESLTCILLWMTLLQSIFGVICAGYDGDITALSASTLPWLTVIAFCGLTAHFCLTKAVSMAPATVVVPVDFLRLPLIALIGFWFYQEPLSYPVILGAAIIFAANYLNLWNETK</sequence>
<reference evidence="8 9" key="1">
    <citation type="submission" date="2017-03" db="EMBL/GenBank/DDBJ databases">
        <authorList>
            <person name="Afonso C.L."/>
            <person name="Miller P.J."/>
            <person name="Scott M.A."/>
            <person name="Spackman E."/>
            <person name="Goraichik I."/>
            <person name="Dimitrov K.M."/>
            <person name="Suarez D.L."/>
            <person name="Swayne D.E."/>
        </authorList>
    </citation>
    <scope>NUCLEOTIDE SEQUENCE [LARGE SCALE GENOMIC DNA]</scope>
    <source>
        <strain evidence="8 9">CECT 7450</strain>
    </source>
</reference>
<proteinExistence type="inferred from homology"/>
<dbReference type="OrthoDB" id="9810329at2"/>
<feature type="transmembrane region" description="Helical" evidence="6">
    <location>
        <begin position="135"/>
        <end position="156"/>
    </location>
</feature>
<dbReference type="Pfam" id="PF00892">
    <property type="entry name" value="EamA"/>
    <property type="match status" value="2"/>
</dbReference>
<dbReference type="GO" id="GO:0016020">
    <property type="term" value="C:membrane"/>
    <property type="evidence" value="ECO:0007669"/>
    <property type="project" value="UniProtKB-SubCell"/>
</dbReference>
<name>A0A1X6YZS9_9RHOB</name>
<organism evidence="8 9">
    <name type="scientific">Roseovarius albus</name>
    <dbReference type="NCBI Taxonomy" id="1247867"/>
    <lineage>
        <taxon>Bacteria</taxon>
        <taxon>Pseudomonadati</taxon>
        <taxon>Pseudomonadota</taxon>
        <taxon>Alphaproteobacteria</taxon>
        <taxon>Rhodobacterales</taxon>
        <taxon>Roseobacteraceae</taxon>
        <taxon>Roseovarius</taxon>
    </lineage>
</organism>
<feature type="transmembrane region" description="Helical" evidence="6">
    <location>
        <begin position="61"/>
        <end position="81"/>
    </location>
</feature>
<evidence type="ECO:0000256" key="4">
    <source>
        <dbReference type="ARBA" id="ARBA00022989"/>
    </source>
</evidence>
<dbReference type="Gene3D" id="1.10.3730.20">
    <property type="match status" value="1"/>
</dbReference>
<dbReference type="PANTHER" id="PTHR22911">
    <property type="entry name" value="ACYL-MALONYL CONDENSING ENZYME-RELATED"/>
    <property type="match status" value="1"/>
</dbReference>
<comment type="similarity">
    <text evidence="2">Belongs to the drug/metabolite transporter (DMT) superfamily. 10 TMS drug/metabolite exporter (DME) (TC 2.A.7.3) family.</text>
</comment>
<keyword evidence="4 6" id="KW-1133">Transmembrane helix</keyword>
<feature type="transmembrane region" description="Helical" evidence="6">
    <location>
        <begin position="228"/>
        <end position="247"/>
    </location>
</feature>
<dbReference type="InterPro" id="IPR037185">
    <property type="entry name" value="EmrE-like"/>
</dbReference>
<feature type="transmembrane region" description="Helical" evidence="6">
    <location>
        <begin position="253"/>
        <end position="271"/>
    </location>
</feature>
<dbReference type="EMBL" id="FWFX01000004">
    <property type="protein sequence ID" value="SLN35957.1"/>
    <property type="molecule type" value="Genomic_DNA"/>
</dbReference>
<dbReference type="RefSeq" id="WP_085805233.1">
    <property type="nucleotide sequence ID" value="NZ_FWFX01000004.1"/>
</dbReference>